<keyword evidence="5 7" id="KW-1133">Transmembrane helix</keyword>
<keyword evidence="8" id="KW-0496">Mitochondrion</keyword>
<geneLocation type="mitochondrion" evidence="8"/>
<evidence type="ECO:0000256" key="2">
    <source>
        <dbReference type="ARBA" id="ARBA00010519"/>
    </source>
</evidence>
<dbReference type="GO" id="GO:0016651">
    <property type="term" value="F:oxidoreductase activity, acting on NAD(P)H"/>
    <property type="evidence" value="ECO:0007669"/>
    <property type="project" value="InterPro"/>
</dbReference>
<dbReference type="NCBIfam" id="NF004323">
    <property type="entry name" value="PRK05715.1-5"/>
    <property type="match status" value="1"/>
</dbReference>
<dbReference type="Pfam" id="PF00420">
    <property type="entry name" value="Oxidored_q2"/>
    <property type="match status" value="1"/>
</dbReference>
<dbReference type="GeneID" id="800729"/>
<evidence type="ECO:0000256" key="1">
    <source>
        <dbReference type="ARBA" id="ARBA00004141"/>
    </source>
</evidence>
<keyword evidence="4 7" id="KW-0812">Transmembrane</keyword>
<evidence type="ECO:0000256" key="3">
    <source>
        <dbReference type="ARBA" id="ARBA00022448"/>
    </source>
</evidence>
<evidence type="ECO:0000256" key="7">
    <source>
        <dbReference type="SAM" id="Phobius"/>
    </source>
</evidence>
<dbReference type="InterPro" id="IPR001133">
    <property type="entry name" value="NADH_UbQ_OxRdtase_chain4L/K"/>
</dbReference>
<feature type="transmembrane region" description="Helical" evidence="7">
    <location>
        <begin position="6"/>
        <end position="22"/>
    </location>
</feature>
<keyword evidence="3" id="KW-0813">Transport</keyword>
<dbReference type="EMBL" id="AF288092">
    <property type="protein sequence ID" value="AAG17780.1"/>
    <property type="molecule type" value="Genomic_DNA"/>
</dbReference>
<dbReference type="AlphaFoldDB" id="Q9G8S4"/>
<dbReference type="RefSeq" id="NP_066502.1">
    <property type="nucleotide sequence ID" value="NC_002573.1"/>
</dbReference>
<evidence type="ECO:0000256" key="6">
    <source>
        <dbReference type="ARBA" id="ARBA00023136"/>
    </source>
</evidence>
<gene>
    <name evidence="8" type="primary">nad4L</name>
</gene>
<keyword evidence="6 7" id="KW-0472">Membrane</keyword>
<reference evidence="8" key="1">
    <citation type="submission" date="2000-07" db="EMBL/GenBank/DDBJ databases">
        <title>The mitochondrial genome of the supposedly primitive protist, Naegleria gruberi.</title>
        <authorList>
            <person name="Burger G."/>
            <person name="Lang B.F."/>
            <person name="Nerad T.A."/>
            <person name="Gray M.W."/>
        </authorList>
    </citation>
    <scope>NUCLEOTIDE SEQUENCE</scope>
</reference>
<dbReference type="GO" id="GO:0030964">
    <property type="term" value="C:NADH dehydrogenase complex"/>
    <property type="evidence" value="ECO:0007669"/>
    <property type="project" value="TreeGrafter"/>
</dbReference>
<name>Q9G8S4_NAEGR</name>
<dbReference type="GO" id="GO:0042773">
    <property type="term" value="P:ATP synthesis coupled electron transport"/>
    <property type="evidence" value="ECO:0007669"/>
    <property type="project" value="InterPro"/>
</dbReference>
<dbReference type="HAMAP" id="MF_01456">
    <property type="entry name" value="NDH1_NuoK"/>
    <property type="match status" value="1"/>
</dbReference>
<dbReference type="Gene3D" id="1.10.287.3510">
    <property type="match status" value="1"/>
</dbReference>
<sequence>MIFHLIIPFFLFIVGIFGIFLSRKNIILVIMSLELLLLSINYYLIFFSYFLDDLLGQVFSLLILSVAASESAIGLAIIISYYKLYSL</sequence>
<protein>
    <submittedName>
        <fullName evidence="8">NADH dehydrogenase subunit 4L</fullName>
        <ecNumber evidence="8">1.6.5.3</ecNumber>
    </submittedName>
</protein>
<dbReference type="InterPro" id="IPR039428">
    <property type="entry name" value="NUOK/Mnh_C1-like"/>
</dbReference>
<feature type="transmembrane region" description="Helical" evidence="7">
    <location>
        <begin position="57"/>
        <end position="82"/>
    </location>
</feature>
<feature type="transmembrane region" description="Helical" evidence="7">
    <location>
        <begin position="29"/>
        <end position="51"/>
    </location>
</feature>
<evidence type="ECO:0000313" key="8">
    <source>
        <dbReference type="EMBL" id="AAG17780.1"/>
    </source>
</evidence>
<proteinExistence type="inferred from homology"/>
<comment type="subcellular location">
    <subcellularLocation>
        <location evidence="1">Membrane</location>
        <topology evidence="1">Multi-pass membrane protein</topology>
    </subcellularLocation>
</comment>
<dbReference type="NCBIfam" id="NF004320">
    <property type="entry name" value="PRK05715.1-2"/>
    <property type="match status" value="1"/>
</dbReference>
<evidence type="ECO:0000256" key="5">
    <source>
        <dbReference type="ARBA" id="ARBA00022989"/>
    </source>
</evidence>
<evidence type="ECO:0000256" key="4">
    <source>
        <dbReference type="ARBA" id="ARBA00022692"/>
    </source>
</evidence>
<accession>Q9G8S4</accession>
<dbReference type="PANTHER" id="PTHR11434">
    <property type="entry name" value="NADH-UBIQUINONE OXIDOREDUCTASE SUBUNIT ND4L"/>
    <property type="match status" value="1"/>
</dbReference>
<dbReference type="EC" id="1.6.5.3" evidence="8"/>
<dbReference type="PANTHER" id="PTHR11434:SF16">
    <property type="entry name" value="NADH-UBIQUINONE OXIDOREDUCTASE CHAIN 4L"/>
    <property type="match status" value="1"/>
</dbReference>
<comment type="similarity">
    <text evidence="2">Belongs to the complex I subunit 4L family.</text>
</comment>
<organism evidence="8">
    <name type="scientific">Naegleria gruberi</name>
    <name type="common">Amoeba</name>
    <dbReference type="NCBI Taxonomy" id="5762"/>
    <lineage>
        <taxon>Eukaryota</taxon>
        <taxon>Discoba</taxon>
        <taxon>Heterolobosea</taxon>
        <taxon>Tetramitia</taxon>
        <taxon>Eutetramitia</taxon>
        <taxon>Vahlkampfiidae</taxon>
        <taxon>Naegleria</taxon>
    </lineage>
</organism>
<keyword evidence="8" id="KW-0560">Oxidoreductase</keyword>